<dbReference type="SUPFAM" id="SSF47598">
    <property type="entry name" value="Ribbon-helix-helix"/>
    <property type="match status" value="1"/>
</dbReference>
<dbReference type="InterPro" id="IPR013321">
    <property type="entry name" value="Arc_rbn_hlx_hlx"/>
</dbReference>
<protein>
    <submittedName>
        <fullName evidence="2">Uncharacterized protein</fullName>
    </submittedName>
</protein>
<dbReference type="GO" id="GO:0006355">
    <property type="term" value="P:regulation of DNA-templated transcription"/>
    <property type="evidence" value="ECO:0007669"/>
    <property type="project" value="InterPro"/>
</dbReference>
<evidence type="ECO:0000313" key="3">
    <source>
        <dbReference type="Proteomes" id="UP000473574"/>
    </source>
</evidence>
<accession>A0A6M0SKU0</accession>
<evidence type="ECO:0000256" key="1">
    <source>
        <dbReference type="SAM" id="MobiDB-lite"/>
    </source>
</evidence>
<feature type="compositionally biased region" description="Basic residues" evidence="1">
    <location>
        <begin position="1"/>
        <end position="13"/>
    </location>
</feature>
<dbReference type="EMBL" id="QZCE01000019">
    <property type="protein sequence ID" value="NEZ68413.1"/>
    <property type="molecule type" value="Genomic_DNA"/>
</dbReference>
<feature type="region of interest" description="Disordered" evidence="1">
    <location>
        <begin position="1"/>
        <end position="28"/>
    </location>
</feature>
<organism evidence="2 3">
    <name type="scientific">Adonisia turfae CCMR0082</name>
    <dbReference type="NCBI Taxonomy" id="2304604"/>
    <lineage>
        <taxon>Bacteria</taxon>
        <taxon>Bacillati</taxon>
        <taxon>Cyanobacteriota</taxon>
        <taxon>Adonisia</taxon>
        <taxon>Adonisia turfae</taxon>
    </lineage>
</organism>
<proteinExistence type="predicted"/>
<gene>
    <name evidence="2" type="ORF">D0962_37825</name>
</gene>
<reference evidence="2 3" key="1">
    <citation type="journal article" date="2020" name="Microb. Ecol.">
        <title>Ecogenomics of the Marine Benthic Filamentous Cyanobacterium Adonisia.</title>
        <authorList>
            <person name="Walter J.M."/>
            <person name="Coutinho F.H."/>
            <person name="Leomil L."/>
            <person name="Hargreaves P.I."/>
            <person name="Campeao M.E."/>
            <person name="Vieira V.V."/>
            <person name="Silva B.S."/>
            <person name="Fistarol G.O."/>
            <person name="Salomon P.S."/>
            <person name="Sawabe T."/>
            <person name="Mino S."/>
            <person name="Hosokawa M."/>
            <person name="Miyashita H."/>
            <person name="Maruyama F."/>
            <person name="van Verk M.C."/>
            <person name="Dutilh B.E."/>
            <person name="Thompson C.C."/>
            <person name="Thompson F.L."/>
        </authorList>
    </citation>
    <scope>NUCLEOTIDE SEQUENCE [LARGE SCALE GENOMIC DNA]</scope>
    <source>
        <strain evidence="2 3">CCMR0082</strain>
    </source>
</reference>
<dbReference type="AlphaFoldDB" id="A0A6M0SKU0"/>
<comment type="caution">
    <text evidence="2">The sequence shown here is derived from an EMBL/GenBank/DDBJ whole genome shotgun (WGS) entry which is preliminary data.</text>
</comment>
<dbReference type="Gene3D" id="1.10.1220.10">
    <property type="entry name" value="Met repressor-like"/>
    <property type="match status" value="1"/>
</dbReference>
<dbReference type="InterPro" id="IPR010985">
    <property type="entry name" value="Ribbon_hlx_hlx"/>
</dbReference>
<evidence type="ECO:0000313" key="2">
    <source>
        <dbReference type="EMBL" id="NEZ68413.1"/>
    </source>
</evidence>
<name>A0A6M0SKU0_9CYAN</name>
<sequence>MVKQRKGIGRKPTKPSVDDFVAGGNDAELPTVSTTKEQTKEYNHRISLDVDEDLYMALKLAALKAKTPMVQMIRGILSEQVNT</sequence>
<dbReference type="RefSeq" id="WP_163671986.1">
    <property type="nucleotide sequence ID" value="NZ_QZCE01000019.1"/>
</dbReference>
<dbReference type="Proteomes" id="UP000473574">
    <property type="component" value="Unassembled WGS sequence"/>
</dbReference>